<keyword evidence="1" id="KW-1133">Transmembrane helix</keyword>
<sequence>MPSWRSKPIMLKSNMQKKIATKQSNKTITIWYFIIWIAIIALFGLFFYFYINKQRLAYEIWEYKTLSFSMSEMTIYDNALIFSDETNHLYSLSLDGTLNWKLDLECPLENKLTVSDDFIIISTNAAYQTFYPDTVTNCRNPQRIHVIGKADGNVHDIVKTNRSIMAYLAKNERIFFSTTLELYEKSVTSQSINLIMGFDQNDTRLSGFNSDFYIHNNVLYMKNLYQDVFSFNVDTHELKWRYTSDWNNEEKDSVEPTLNSRSLIYDEGVIYTVNKVQHSTAADVYAFDAESGVILGRYHIEAGASPGRLSASEKHIYIPSVDARVHALRKRDLIPVWDVPTRGSIRGAMVPYNGVVYAGTQAGGIIGLDEKTGERVYYYPTEHPIPRSLAIQDGIIYFATNGGSIHAVRLPDELTVVRN</sequence>
<dbReference type="EMBL" id="CP044222">
    <property type="protein sequence ID" value="QEW05726.1"/>
    <property type="molecule type" value="Genomic_DNA"/>
</dbReference>
<dbReference type="SUPFAM" id="SSF50998">
    <property type="entry name" value="Quinoprotein alcohol dehydrogenase-like"/>
    <property type="match status" value="2"/>
</dbReference>
<dbReference type="KEGG" id="nik:F5I99_04060"/>
<dbReference type="PANTHER" id="PTHR34512">
    <property type="entry name" value="CELL SURFACE PROTEIN"/>
    <property type="match status" value="1"/>
</dbReference>
<dbReference type="AlphaFoldDB" id="A0A5J6LBE3"/>
<dbReference type="Proteomes" id="UP000325606">
    <property type="component" value="Chromosome"/>
</dbReference>
<evidence type="ECO:0000313" key="4">
    <source>
        <dbReference type="Proteomes" id="UP000325606"/>
    </source>
</evidence>
<dbReference type="SMART" id="SM00564">
    <property type="entry name" value="PQQ"/>
    <property type="match status" value="3"/>
</dbReference>
<dbReference type="PANTHER" id="PTHR34512:SF30">
    <property type="entry name" value="OUTER MEMBRANE PROTEIN ASSEMBLY FACTOR BAMB"/>
    <property type="match status" value="1"/>
</dbReference>
<protein>
    <submittedName>
        <fullName evidence="3">PQQ-like beta-propeller repeat protein</fullName>
    </submittedName>
</protein>
<dbReference type="Pfam" id="PF13360">
    <property type="entry name" value="PQQ_2"/>
    <property type="match status" value="1"/>
</dbReference>
<reference evidence="3 4" key="1">
    <citation type="submission" date="2019-09" db="EMBL/GenBank/DDBJ databases">
        <title>Nitrincola iocasae sp. nov., a bacterium isolated from the sediment collected at a cold seep field in South China Sea.</title>
        <authorList>
            <person name="Zhang H."/>
            <person name="Wang H."/>
            <person name="Li C."/>
        </authorList>
    </citation>
    <scope>NUCLEOTIDE SEQUENCE [LARGE SCALE GENOMIC DNA]</scope>
    <source>
        <strain evidence="3 4">KXZD1103</strain>
    </source>
</reference>
<keyword evidence="4" id="KW-1185">Reference proteome</keyword>
<dbReference type="InterPro" id="IPR018391">
    <property type="entry name" value="PQQ_b-propeller_rpt"/>
</dbReference>
<dbReference type="InterPro" id="IPR011047">
    <property type="entry name" value="Quinoprotein_ADH-like_sf"/>
</dbReference>
<gene>
    <name evidence="3" type="ORF">F5I99_04060</name>
</gene>
<evidence type="ECO:0000259" key="2">
    <source>
        <dbReference type="Pfam" id="PF13360"/>
    </source>
</evidence>
<dbReference type="InterPro" id="IPR015943">
    <property type="entry name" value="WD40/YVTN_repeat-like_dom_sf"/>
</dbReference>
<keyword evidence="1" id="KW-0812">Transmembrane</keyword>
<evidence type="ECO:0000256" key="1">
    <source>
        <dbReference type="SAM" id="Phobius"/>
    </source>
</evidence>
<dbReference type="InterPro" id="IPR002372">
    <property type="entry name" value="PQQ_rpt_dom"/>
</dbReference>
<evidence type="ECO:0000313" key="3">
    <source>
        <dbReference type="EMBL" id="QEW05726.1"/>
    </source>
</evidence>
<organism evidence="3 4">
    <name type="scientific">Nitrincola iocasae</name>
    <dbReference type="NCBI Taxonomy" id="2614693"/>
    <lineage>
        <taxon>Bacteria</taxon>
        <taxon>Pseudomonadati</taxon>
        <taxon>Pseudomonadota</taxon>
        <taxon>Gammaproteobacteria</taxon>
        <taxon>Oceanospirillales</taxon>
        <taxon>Oceanospirillaceae</taxon>
        <taxon>Nitrincola</taxon>
    </lineage>
</organism>
<dbReference type="RefSeq" id="WP_151053770.1">
    <property type="nucleotide sequence ID" value="NZ_CP044222.1"/>
</dbReference>
<feature type="transmembrane region" description="Helical" evidence="1">
    <location>
        <begin position="30"/>
        <end position="51"/>
    </location>
</feature>
<name>A0A5J6LBE3_9GAMM</name>
<keyword evidence="1" id="KW-0472">Membrane</keyword>
<feature type="domain" description="Pyrrolo-quinoline quinone repeat" evidence="2">
    <location>
        <begin position="282"/>
        <end position="410"/>
    </location>
</feature>
<proteinExistence type="predicted"/>
<accession>A0A5J6LBE3</accession>
<dbReference type="Gene3D" id="2.130.10.10">
    <property type="entry name" value="YVTN repeat-like/Quinoprotein amine dehydrogenase"/>
    <property type="match status" value="1"/>
</dbReference>